<proteinExistence type="predicted"/>
<evidence type="ECO:0000259" key="2">
    <source>
        <dbReference type="Pfam" id="PF12969"/>
    </source>
</evidence>
<dbReference type="GO" id="GO:0008233">
    <property type="term" value="F:peptidase activity"/>
    <property type="evidence" value="ECO:0007669"/>
    <property type="project" value="UniProtKB-KW"/>
</dbReference>
<feature type="domain" description="DUF3857" evidence="2">
    <location>
        <begin position="72"/>
        <end position="244"/>
    </location>
</feature>
<evidence type="ECO:0000259" key="1">
    <source>
        <dbReference type="Pfam" id="PF01841"/>
    </source>
</evidence>
<name>A0AAE4AQU4_9BACT</name>
<dbReference type="InterPro" id="IPR002931">
    <property type="entry name" value="Transglutaminase-like"/>
</dbReference>
<evidence type="ECO:0000313" key="4">
    <source>
        <dbReference type="Proteomes" id="UP001238163"/>
    </source>
</evidence>
<dbReference type="InterPro" id="IPR024618">
    <property type="entry name" value="DUF3857"/>
</dbReference>
<dbReference type="InterPro" id="IPR038765">
    <property type="entry name" value="Papain-like_cys_pep_sf"/>
</dbReference>
<dbReference type="GO" id="GO:0006508">
    <property type="term" value="P:proteolysis"/>
    <property type="evidence" value="ECO:0007669"/>
    <property type="project" value="UniProtKB-KW"/>
</dbReference>
<sequence>MLCHPLRLRDLLKASLLPIVLLIVTARTNGAPEGFLDLEVVLQQAREVTSERYPDADDVMIDDRIVVRYETDGRAVTWDDTVMKVLSEKGKNDNRVLSRYFTESYNRVHYSLVQVIRPDGQILPVDLAKQSQIMVDPSQMRSNIYDPNSKILQVTLPELQVGDLIRYVVCTEIVKPRVPNTFSDYEVLEYTSPIVNFVYEVQAPKELPLRRIVLKDQVKDTVAFTEREDGDRVFYRWQGRNIPRMFPEPDMPPLHTVVQRLLISTVPSWEDISRWYWQVSEPHYAHSPAMQEKVTELCAGLEDREDKIRAIFRFVSQEIRYMGITVETEAPGYEPHDVQLTFDKRHGVCRDKAALLVVMLRLAGFQAFPVLIHNGPLKDPEVPQPFFNHAITAVLNDDGSYLLMDSTDENTKELFPAYLCHKSYLVARPEGDTLRSSPISPASVNMMIIDTRASIDDRGNLVGQSSFRFDGINDNAYRGALARRSPEQRRQFFEGVVKRVAPGARLTSFELSPADMMNTSEPVALTVGFAAEDVLIANDSCAMLDVPRFSHSVGMVNFILGQAGLTQRRFPFVTEIACGVKERVVLNLDPAWGEAETLPDYPLVDTDTLTWQRRLNWQNRTLTLDSEFAIKTVEFAPVQYLDLKEKLKVFEVNARKMALFNRLQTAGNGETTASDEAVILSQEDEYRLISASEWQHLHRVRKQIMSYKGKKEHAELKLSYNPVWEELTLNYARVRNGDNTTPISPEETNIMDAEWVGSAPRYPAAKTLVASLPGVEVGSIIEYEVRRTCRNAPFFALNHSFQSFDPCKEARLTIDTPVGMAMVLASFPRGYAFSNGDDASAKPIAISKEISNDREVRSWSISNLGALRRETQLPPRASFTPSVCVSSGAWSHYGRELAAALTAHCAAAGPRVEALATSLASLPPFEQLRAVRDTIARNIRQVGPNFTELPLSSLSDAEQTLAEGYGHNADRAIATAALLKRLGFNPEFVVAATGPSPRAVSEHHLAFPHVYAFPQLLLRVEHEGRTIWLNDTDEHAELGTSAVEGACGITLKGEPLVVTVQAAFQNSREDHFHVTVNDDGSATLTQLTIYHGTDHAEQKKFYAELTPEERRRHYQELLAGISQSAVAASELLTDFSTYPGQRQFSAQITDYAIVQEPFLYLRLPMSLAGILRQNTDRRLHPILWQDYRGLDISVAVSFPASFPNLLLSPQEYTWHFPNSSGVLSFSSERLAGNQFRFRARGDLPATLVPPDAYPELLDMSRLLSHPSSRTLLMKRK</sequence>
<dbReference type="Gene3D" id="3.10.620.30">
    <property type="match status" value="2"/>
</dbReference>
<feature type="domain" description="Transglutaminase-like" evidence="1">
    <location>
        <begin position="295"/>
        <end position="405"/>
    </location>
</feature>
<dbReference type="Proteomes" id="UP001238163">
    <property type="component" value="Unassembled WGS sequence"/>
</dbReference>
<dbReference type="Pfam" id="PF12969">
    <property type="entry name" value="DUF3857"/>
    <property type="match status" value="2"/>
</dbReference>
<comment type="caution">
    <text evidence="3">The sequence shown here is derived from an EMBL/GenBank/DDBJ whole genome shotgun (WGS) entry which is preliminary data.</text>
</comment>
<dbReference type="SUPFAM" id="SSF54001">
    <property type="entry name" value="Cysteine proteinases"/>
    <property type="match status" value="1"/>
</dbReference>
<evidence type="ECO:0000313" key="3">
    <source>
        <dbReference type="EMBL" id="MDQ0290727.1"/>
    </source>
</evidence>
<gene>
    <name evidence="3" type="ORF">J3R75_002834</name>
</gene>
<keyword evidence="3" id="KW-0378">Hydrolase</keyword>
<accession>A0AAE4AQU4</accession>
<dbReference type="RefSeq" id="WP_307262525.1">
    <property type="nucleotide sequence ID" value="NZ_JAUSVL010000001.1"/>
</dbReference>
<dbReference type="AlphaFoldDB" id="A0AAE4AQU4"/>
<feature type="domain" description="DUF3857" evidence="2">
    <location>
        <begin position="694"/>
        <end position="864"/>
    </location>
</feature>
<reference evidence="3" key="1">
    <citation type="submission" date="2023-07" db="EMBL/GenBank/DDBJ databases">
        <title>Genomic Encyclopedia of Type Strains, Phase IV (KMG-IV): sequencing the most valuable type-strain genomes for metagenomic binning, comparative biology and taxonomic classification.</title>
        <authorList>
            <person name="Goeker M."/>
        </authorList>
    </citation>
    <scope>NUCLEOTIDE SEQUENCE</scope>
    <source>
        <strain evidence="3">DSM 24202</strain>
    </source>
</reference>
<keyword evidence="4" id="KW-1185">Reference proteome</keyword>
<keyword evidence="3" id="KW-0645">Protease</keyword>
<organism evidence="3 4">
    <name type="scientific">Oligosphaera ethanolica</name>
    <dbReference type="NCBI Taxonomy" id="760260"/>
    <lineage>
        <taxon>Bacteria</taxon>
        <taxon>Pseudomonadati</taxon>
        <taxon>Lentisphaerota</taxon>
        <taxon>Oligosphaeria</taxon>
        <taxon>Oligosphaerales</taxon>
        <taxon>Oligosphaeraceae</taxon>
        <taxon>Oligosphaera</taxon>
    </lineage>
</organism>
<dbReference type="EMBL" id="JAUSVL010000001">
    <property type="protein sequence ID" value="MDQ0290727.1"/>
    <property type="molecule type" value="Genomic_DNA"/>
</dbReference>
<dbReference type="Gene3D" id="2.60.40.3140">
    <property type="match status" value="2"/>
</dbReference>
<dbReference type="Pfam" id="PF01841">
    <property type="entry name" value="Transglut_core"/>
    <property type="match status" value="1"/>
</dbReference>
<protein>
    <submittedName>
        <fullName evidence="3">Transglutaminase-like putative cysteine protease</fullName>
    </submittedName>
</protein>